<evidence type="ECO:0008006" key="4">
    <source>
        <dbReference type="Google" id="ProtNLM"/>
    </source>
</evidence>
<organism evidence="2 3">
    <name type="scientific">Pseudomonas typographi</name>
    <dbReference type="NCBI Taxonomy" id="2715964"/>
    <lineage>
        <taxon>Bacteria</taxon>
        <taxon>Pseudomonadati</taxon>
        <taxon>Pseudomonadota</taxon>
        <taxon>Gammaproteobacteria</taxon>
        <taxon>Pseudomonadales</taxon>
        <taxon>Pseudomonadaceae</taxon>
        <taxon>Pseudomonas</taxon>
    </lineage>
</organism>
<dbReference type="EMBL" id="JAAOCA010000012">
    <property type="protein sequence ID" value="MBD1599298.1"/>
    <property type="molecule type" value="Genomic_DNA"/>
</dbReference>
<accession>A0ABR7Z1N1</accession>
<evidence type="ECO:0000256" key="1">
    <source>
        <dbReference type="SAM" id="SignalP"/>
    </source>
</evidence>
<feature type="chain" id="PRO_5047288169" description="Lipoprotein" evidence="1">
    <location>
        <begin position="24"/>
        <end position="112"/>
    </location>
</feature>
<name>A0ABR7Z1N1_9PSED</name>
<keyword evidence="1" id="KW-0732">Signal</keyword>
<proteinExistence type="predicted"/>
<evidence type="ECO:0000313" key="2">
    <source>
        <dbReference type="EMBL" id="MBD1599298.1"/>
    </source>
</evidence>
<protein>
    <recommendedName>
        <fullName evidence="4">Lipoprotein</fullName>
    </recommendedName>
</protein>
<comment type="caution">
    <text evidence="2">The sequence shown here is derived from an EMBL/GenBank/DDBJ whole genome shotgun (WGS) entry which is preliminary data.</text>
</comment>
<sequence>MKNVALGLIVAGLLAGCSSTAQQPGGASFTASTAKAPQQYADCLLPKWQAWRPEAQQSATDTGVKLTATAGFTHAYINALVDREGDGSSVKLFVPIQWQESTAWTDMAKQCL</sequence>
<dbReference type="Proteomes" id="UP000805841">
    <property type="component" value="Unassembled WGS sequence"/>
</dbReference>
<keyword evidence="3" id="KW-1185">Reference proteome</keyword>
<feature type="signal peptide" evidence="1">
    <location>
        <begin position="1"/>
        <end position="23"/>
    </location>
</feature>
<gene>
    <name evidence="2" type="ORF">HAQ05_11360</name>
</gene>
<reference evidence="2 3" key="1">
    <citation type="journal article" date="2020" name="Insects">
        <title>Bacteria Belonging to Pseudomonas typographi sp. nov. from the Bark Beetle Ips typographus Have Genomic Potential to Aid in the Host Ecology.</title>
        <authorList>
            <person name="Peral-Aranega E."/>
            <person name="Saati-Santamaria Z."/>
            <person name="Kolarik M."/>
            <person name="Rivas R."/>
            <person name="Garcia-Fraile P."/>
        </authorList>
    </citation>
    <scope>NUCLEOTIDE SEQUENCE [LARGE SCALE GENOMIC DNA]</scope>
    <source>
        <strain evidence="2 3">CA3A</strain>
    </source>
</reference>
<dbReference type="PROSITE" id="PS51257">
    <property type="entry name" value="PROKAR_LIPOPROTEIN"/>
    <property type="match status" value="1"/>
</dbReference>
<evidence type="ECO:0000313" key="3">
    <source>
        <dbReference type="Proteomes" id="UP000805841"/>
    </source>
</evidence>
<dbReference type="RefSeq" id="WP_190420478.1">
    <property type="nucleotide sequence ID" value="NZ_JAAOCA010000012.1"/>
</dbReference>